<dbReference type="FunFam" id="3.30.300.30:FF:000008">
    <property type="entry name" value="2,3-dihydroxybenzoate-AMP ligase"/>
    <property type="match status" value="1"/>
</dbReference>
<evidence type="ECO:0000256" key="1">
    <source>
        <dbReference type="ARBA" id="ARBA00006432"/>
    </source>
</evidence>
<dbReference type="Gene3D" id="2.30.38.10">
    <property type="entry name" value="Luciferase, Domain 3"/>
    <property type="match status" value="1"/>
</dbReference>
<dbReference type="SUPFAM" id="SSF56801">
    <property type="entry name" value="Acetyl-CoA synthetase-like"/>
    <property type="match status" value="1"/>
</dbReference>
<sequence length="534" mass="57783">MKATRVDAEQARRHVAAGFWAGRLVDGYLAAAATRTPEAVAVVDRGRHWTYQELDDTVDRFASALQGRGVGPGDVVSWLLPNRVEAVVVHLATIRLGAVSNPIIPIYRHRETAFILRQAATKVAVVPHVFRNFDYPAMLDEIRDEVPTLETVVVVGGPGDGGDGGRSSFDDLLAEGHADPISTPRASGDIALLLYTSGTTSAPKGALHSHDTLDHENRSIIDFFGLSAADVVFMPSPVGHIIGVLYGLQLPFMLGGTVVLLDVWEPGRALELIEEHRCTFTVAATPFLHGLVHHPSLPERDVSSLRVFACGGADVPPELVRAATTALGCTVSRGYGSTEFPTATVCNTRDAVEKRARTDGRPIGPAEVRLAPDGELQVRGPELFLGYLDASLNDSAFTDDGWLRTGDLARIDGDGYVEITGRQKDIIIRGGENISAKEIEDHLFEHPDVADVAVVSSPDPVLGERVCAVVVALPGHHVTLPGLVEWLTVRRTARQKLPERLILLDELPRNPSGKIQKFRLRDLAREHTTLGVTR</sequence>
<dbReference type="InterPro" id="IPR025110">
    <property type="entry name" value="AMP-bd_C"/>
</dbReference>
<evidence type="ECO:0000259" key="4">
    <source>
        <dbReference type="Pfam" id="PF13193"/>
    </source>
</evidence>
<dbReference type="Proteomes" id="UP000321685">
    <property type="component" value="Unassembled WGS sequence"/>
</dbReference>
<gene>
    <name evidence="5" type="ORF">PSU4_18480</name>
</gene>
<dbReference type="OrthoDB" id="9803968at2"/>
<evidence type="ECO:0000259" key="3">
    <source>
        <dbReference type="Pfam" id="PF00501"/>
    </source>
</evidence>
<dbReference type="Gene3D" id="3.30.300.30">
    <property type="match status" value="1"/>
</dbReference>
<dbReference type="InterPro" id="IPR000873">
    <property type="entry name" value="AMP-dep_synth/lig_dom"/>
</dbReference>
<dbReference type="Pfam" id="PF13193">
    <property type="entry name" value="AMP-binding_C"/>
    <property type="match status" value="1"/>
</dbReference>
<dbReference type="PANTHER" id="PTHR43201:SF5">
    <property type="entry name" value="MEDIUM-CHAIN ACYL-COA LIGASE ACSF2, MITOCHONDRIAL"/>
    <property type="match status" value="1"/>
</dbReference>
<dbReference type="InterPro" id="IPR020845">
    <property type="entry name" value="AMP-binding_CS"/>
</dbReference>
<dbReference type="Pfam" id="PF00501">
    <property type="entry name" value="AMP-binding"/>
    <property type="match status" value="1"/>
</dbReference>
<accession>A0A511DGM3</accession>
<dbReference type="Gene3D" id="3.40.50.980">
    <property type="match status" value="2"/>
</dbReference>
<keyword evidence="6" id="KW-1185">Reference proteome</keyword>
<dbReference type="EMBL" id="BJVJ01000013">
    <property type="protein sequence ID" value="GEL22894.1"/>
    <property type="molecule type" value="Genomic_DNA"/>
</dbReference>
<dbReference type="PROSITE" id="PS00455">
    <property type="entry name" value="AMP_BINDING"/>
    <property type="match status" value="1"/>
</dbReference>
<dbReference type="AlphaFoldDB" id="A0A511DGM3"/>
<dbReference type="PANTHER" id="PTHR43201">
    <property type="entry name" value="ACYL-COA SYNTHETASE"/>
    <property type="match status" value="1"/>
</dbReference>
<evidence type="ECO:0000256" key="2">
    <source>
        <dbReference type="ARBA" id="ARBA00022598"/>
    </source>
</evidence>
<dbReference type="GO" id="GO:0006631">
    <property type="term" value="P:fatty acid metabolic process"/>
    <property type="evidence" value="ECO:0007669"/>
    <property type="project" value="TreeGrafter"/>
</dbReference>
<keyword evidence="2 5" id="KW-0436">Ligase</keyword>
<dbReference type="GO" id="GO:0031956">
    <property type="term" value="F:medium-chain fatty acid-CoA ligase activity"/>
    <property type="evidence" value="ECO:0007669"/>
    <property type="project" value="TreeGrafter"/>
</dbReference>
<feature type="domain" description="AMP-binding enzyme C-terminal" evidence="4">
    <location>
        <begin position="438"/>
        <end position="514"/>
    </location>
</feature>
<organism evidence="5 6">
    <name type="scientific">Pseudonocardia sulfidoxydans NBRC 16205</name>
    <dbReference type="NCBI Taxonomy" id="1223511"/>
    <lineage>
        <taxon>Bacteria</taxon>
        <taxon>Bacillati</taxon>
        <taxon>Actinomycetota</taxon>
        <taxon>Actinomycetes</taxon>
        <taxon>Pseudonocardiales</taxon>
        <taxon>Pseudonocardiaceae</taxon>
        <taxon>Pseudonocardia</taxon>
    </lineage>
</organism>
<dbReference type="InterPro" id="IPR045851">
    <property type="entry name" value="AMP-bd_C_sf"/>
</dbReference>
<evidence type="ECO:0000313" key="5">
    <source>
        <dbReference type="EMBL" id="GEL22894.1"/>
    </source>
</evidence>
<comment type="caution">
    <text evidence="5">The sequence shown here is derived from an EMBL/GenBank/DDBJ whole genome shotgun (WGS) entry which is preliminary data.</text>
</comment>
<reference evidence="5 6" key="1">
    <citation type="submission" date="2019-07" db="EMBL/GenBank/DDBJ databases">
        <title>Whole genome shotgun sequence of Pseudonocardia sulfidoxydans NBRC 16205.</title>
        <authorList>
            <person name="Hosoyama A."/>
            <person name="Uohara A."/>
            <person name="Ohji S."/>
            <person name="Ichikawa N."/>
        </authorList>
    </citation>
    <scope>NUCLEOTIDE SEQUENCE [LARGE SCALE GENOMIC DNA]</scope>
    <source>
        <strain evidence="5 6">NBRC 16205</strain>
    </source>
</reference>
<evidence type="ECO:0000313" key="6">
    <source>
        <dbReference type="Proteomes" id="UP000321685"/>
    </source>
</evidence>
<proteinExistence type="inferred from homology"/>
<feature type="domain" description="AMP-dependent synthetase/ligase" evidence="3">
    <location>
        <begin position="30"/>
        <end position="388"/>
    </location>
</feature>
<protein>
    <submittedName>
        <fullName evidence="5">Cyclohexanecarboxylate-CoA ligase</fullName>
    </submittedName>
</protein>
<dbReference type="RefSeq" id="WP_147104958.1">
    <property type="nucleotide sequence ID" value="NZ_BJVJ01000013.1"/>
</dbReference>
<name>A0A511DGM3_9PSEU</name>
<comment type="similarity">
    <text evidence="1">Belongs to the ATP-dependent AMP-binding enzyme family.</text>
</comment>